<reference evidence="2" key="1">
    <citation type="journal article" date="2019" name="Int. J. Syst. Evol. Microbiol.">
        <title>The Global Catalogue of Microorganisms (GCM) 10K type strain sequencing project: providing services to taxonomists for standard genome sequencing and annotation.</title>
        <authorList>
            <consortium name="The Broad Institute Genomics Platform"/>
            <consortium name="The Broad Institute Genome Sequencing Center for Infectious Disease"/>
            <person name="Wu L."/>
            <person name="Ma J."/>
        </authorList>
    </citation>
    <scope>NUCLEOTIDE SEQUENCE [LARGE SCALE GENOMIC DNA]</scope>
    <source>
        <strain evidence="2">NBRC 110044</strain>
    </source>
</reference>
<evidence type="ECO:0000313" key="2">
    <source>
        <dbReference type="Proteomes" id="UP001156706"/>
    </source>
</evidence>
<sequence>MILAQTGVLPTSYTVIASALVMNSSHGWALAGHAGAGANLAQDLRACSKLIRLVTYREKILNRLTDW</sequence>
<keyword evidence="2" id="KW-1185">Reference proteome</keyword>
<protein>
    <submittedName>
        <fullName evidence="1">Uncharacterized protein</fullName>
    </submittedName>
</protein>
<proteinExistence type="predicted"/>
<organism evidence="1 2">
    <name type="scientific">Chitinimonas prasina</name>
    <dbReference type="NCBI Taxonomy" id="1434937"/>
    <lineage>
        <taxon>Bacteria</taxon>
        <taxon>Pseudomonadati</taxon>
        <taxon>Pseudomonadota</taxon>
        <taxon>Betaproteobacteria</taxon>
        <taxon>Neisseriales</taxon>
        <taxon>Chitinibacteraceae</taxon>
        <taxon>Chitinimonas</taxon>
    </lineage>
</organism>
<name>A0ABQ5YHM5_9NEIS</name>
<evidence type="ECO:0000313" key="1">
    <source>
        <dbReference type="EMBL" id="GLR13178.1"/>
    </source>
</evidence>
<accession>A0ABQ5YHM5</accession>
<gene>
    <name evidence="1" type="ORF">GCM10007907_19680</name>
</gene>
<dbReference type="EMBL" id="BSOG01000002">
    <property type="protein sequence ID" value="GLR13178.1"/>
    <property type="molecule type" value="Genomic_DNA"/>
</dbReference>
<comment type="caution">
    <text evidence="1">The sequence shown here is derived from an EMBL/GenBank/DDBJ whole genome shotgun (WGS) entry which is preliminary data.</text>
</comment>
<dbReference type="Proteomes" id="UP001156706">
    <property type="component" value="Unassembled WGS sequence"/>
</dbReference>